<proteinExistence type="predicted"/>
<comment type="caution">
    <text evidence="2">The sequence shown here is derived from an EMBL/GenBank/DDBJ whole genome shotgun (WGS) entry which is preliminary data.</text>
</comment>
<sequence>PQEGLVDMNLTVPANQGAGDNRARLFYSLNETHKGGPPAQRAWPALPASSAPRRNTTDWCPVEGLTRRGMARRGEERGRQRRKEAEVASADKARAGRLGTLEARRAGISH</sequence>
<evidence type="ECO:0000313" key="2">
    <source>
        <dbReference type="EMBL" id="CAK0815415.1"/>
    </source>
</evidence>
<gene>
    <name evidence="2" type="ORF">PCOR1329_LOCUS18722</name>
</gene>
<feature type="region of interest" description="Disordered" evidence="1">
    <location>
        <begin position="32"/>
        <end position="110"/>
    </location>
</feature>
<protein>
    <submittedName>
        <fullName evidence="2">Uncharacterized protein</fullName>
    </submittedName>
</protein>
<evidence type="ECO:0000313" key="3">
    <source>
        <dbReference type="Proteomes" id="UP001189429"/>
    </source>
</evidence>
<reference evidence="2" key="1">
    <citation type="submission" date="2023-10" db="EMBL/GenBank/DDBJ databases">
        <authorList>
            <person name="Chen Y."/>
            <person name="Shah S."/>
            <person name="Dougan E. K."/>
            <person name="Thang M."/>
            <person name="Chan C."/>
        </authorList>
    </citation>
    <scope>NUCLEOTIDE SEQUENCE [LARGE SCALE GENOMIC DNA]</scope>
</reference>
<feature type="compositionally biased region" description="Basic and acidic residues" evidence="1">
    <location>
        <begin position="72"/>
        <end position="94"/>
    </location>
</feature>
<dbReference type="Proteomes" id="UP001189429">
    <property type="component" value="Unassembled WGS sequence"/>
</dbReference>
<evidence type="ECO:0000256" key="1">
    <source>
        <dbReference type="SAM" id="MobiDB-lite"/>
    </source>
</evidence>
<name>A0ABN9RB55_9DINO</name>
<feature type="non-terminal residue" evidence="2">
    <location>
        <position position="1"/>
    </location>
</feature>
<keyword evidence="3" id="KW-1185">Reference proteome</keyword>
<organism evidence="2 3">
    <name type="scientific">Prorocentrum cordatum</name>
    <dbReference type="NCBI Taxonomy" id="2364126"/>
    <lineage>
        <taxon>Eukaryota</taxon>
        <taxon>Sar</taxon>
        <taxon>Alveolata</taxon>
        <taxon>Dinophyceae</taxon>
        <taxon>Prorocentrales</taxon>
        <taxon>Prorocentraceae</taxon>
        <taxon>Prorocentrum</taxon>
    </lineage>
</organism>
<dbReference type="EMBL" id="CAUYUJ010005907">
    <property type="protein sequence ID" value="CAK0815415.1"/>
    <property type="molecule type" value="Genomic_DNA"/>
</dbReference>
<accession>A0ABN9RB55</accession>